<evidence type="ECO:0000313" key="3">
    <source>
        <dbReference type="Proteomes" id="UP000584670"/>
    </source>
</evidence>
<name>A0A7X1MCW8_9ACTN</name>
<comment type="caution">
    <text evidence="2">The sequence shown here is derived from an EMBL/GenBank/DDBJ whole genome shotgun (WGS) entry which is preliminary data.</text>
</comment>
<proteinExistence type="predicted"/>
<evidence type="ECO:0000256" key="1">
    <source>
        <dbReference type="SAM" id="Phobius"/>
    </source>
</evidence>
<feature type="transmembrane region" description="Helical" evidence="1">
    <location>
        <begin position="67"/>
        <end position="88"/>
    </location>
</feature>
<keyword evidence="1" id="KW-0812">Transmembrane</keyword>
<reference evidence="2 3" key="1">
    <citation type="submission" date="2020-08" db="EMBL/GenBank/DDBJ databases">
        <title>Streptomyces sp. PSKA01 genome sequencing and assembly.</title>
        <authorList>
            <person name="Mandal S."/>
            <person name="Maiti P.K."/>
            <person name="Das P."/>
        </authorList>
    </citation>
    <scope>NUCLEOTIDE SEQUENCE [LARGE SCALE GENOMIC DNA]</scope>
    <source>
        <strain evidence="2 3">PSKA01</strain>
    </source>
</reference>
<evidence type="ECO:0008006" key="4">
    <source>
        <dbReference type="Google" id="ProtNLM"/>
    </source>
</evidence>
<keyword evidence="1" id="KW-1133">Transmembrane helix</keyword>
<keyword evidence="3" id="KW-1185">Reference proteome</keyword>
<dbReference type="AlphaFoldDB" id="A0A7X1MCW8"/>
<dbReference type="RefSeq" id="WP_186286846.1">
    <property type="nucleotide sequence ID" value="NZ_JACMSF010000061.1"/>
</dbReference>
<protein>
    <recommendedName>
        <fullName evidence="4">DUF2637 domain-containing protein</fullName>
    </recommendedName>
</protein>
<keyword evidence="1" id="KW-0472">Membrane</keyword>
<organism evidence="2 3">
    <name type="scientific">Streptomyces cupreus</name>
    <dbReference type="NCBI Taxonomy" id="2759956"/>
    <lineage>
        <taxon>Bacteria</taxon>
        <taxon>Bacillati</taxon>
        <taxon>Actinomycetota</taxon>
        <taxon>Actinomycetes</taxon>
        <taxon>Kitasatosporales</taxon>
        <taxon>Streptomycetaceae</taxon>
        <taxon>Streptomyces</taxon>
    </lineage>
</organism>
<evidence type="ECO:0000313" key="2">
    <source>
        <dbReference type="EMBL" id="MBC2906879.1"/>
    </source>
</evidence>
<dbReference type="Proteomes" id="UP000584670">
    <property type="component" value="Unassembled WGS sequence"/>
</dbReference>
<sequence>MRTCPSGHRHICGGGELPPLSRIVGLLIAAVATVIAAMASVFSGIVAYDPLREAVTAGSVRFGANNWWPLLVYGPWMVASLSILQATLHRHRSAHSWCVVLFLSAAALVLCITRAPRTLPGVCAAALPAIAALTGFQQSVRQIELARRPPCDAVHRRHKTLCSSR</sequence>
<gene>
    <name evidence="2" type="ORF">H4N64_36240</name>
</gene>
<feature type="transmembrane region" description="Helical" evidence="1">
    <location>
        <begin position="23"/>
        <end position="46"/>
    </location>
</feature>
<dbReference type="EMBL" id="JACMSF010000061">
    <property type="protein sequence ID" value="MBC2906879.1"/>
    <property type="molecule type" value="Genomic_DNA"/>
</dbReference>
<feature type="transmembrane region" description="Helical" evidence="1">
    <location>
        <begin position="94"/>
        <end position="112"/>
    </location>
</feature>
<accession>A0A7X1MCW8</accession>